<proteinExistence type="predicted"/>
<name>A0A7D9JU15_PARCT</name>
<dbReference type="AlphaFoldDB" id="A0A7D9JU15"/>
<comment type="caution">
    <text evidence="1">The sequence shown here is derived from an EMBL/GenBank/DDBJ whole genome shotgun (WGS) entry which is preliminary data.</text>
</comment>
<reference evidence="1" key="1">
    <citation type="submission" date="2020-04" db="EMBL/GenBank/DDBJ databases">
        <authorList>
            <person name="Alioto T."/>
            <person name="Alioto T."/>
            <person name="Gomez Garrido J."/>
        </authorList>
    </citation>
    <scope>NUCLEOTIDE SEQUENCE</scope>
    <source>
        <strain evidence="1">A484AB</strain>
    </source>
</reference>
<gene>
    <name evidence="1" type="ORF">PACLA_8A035442</name>
</gene>
<sequence length="154" mass="17157">MAIFKDLYAVDQVSISDIQPTKVPLPNMPTESQTTGTVVNLQASIYQQYLSVFTIQYLPVVSEVGDESAAGMARQSIEEEQIESEVHTVPLKVLGSCHSGEGQKILEAFEYLNEYNRPVYVQLEKEPDNLHDPNAIATYVKTVDAFHKFGYIAS</sequence>
<accession>A0A7D9JU15</accession>
<dbReference type="EMBL" id="CACRXK020020692">
    <property type="protein sequence ID" value="CAB4035084.1"/>
    <property type="molecule type" value="Genomic_DNA"/>
</dbReference>
<organism evidence="1 2">
    <name type="scientific">Paramuricea clavata</name>
    <name type="common">Red gorgonian</name>
    <name type="synonym">Violescent sea-whip</name>
    <dbReference type="NCBI Taxonomy" id="317549"/>
    <lineage>
        <taxon>Eukaryota</taxon>
        <taxon>Metazoa</taxon>
        <taxon>Cnidaria</taxon>
        <taxon>Anthozoa</taxon>
        <taxon>Octocorallia</taxon>
        <taxon>Malacalcyonacea</taxon>
        <taxon>Plexauridae</taxon>
        <taxon>Paramuricea</taxon>
    </lineage>
</organism>
<dbReference type="Proteomes" id="UP001152795">
    <property type="component" value="Unassembled WGS sequence"/>
</dbReference>
<protein>
    <submittedName>
        <fullName evidence="1">Uncharacterized protein</fullName>
    </submittedName>
</protein>
<evidence type="ECO:0000313" key="2">
    <source>
        <dbReference type="Proteomes" id="UP001152795"/>
    </source>
</evidence>
<dbReference type="Gene3D" id="3.30.70.2330">
    <property type="match status" value="1"/>
</dbReference>
<evidence type="ECO:0000313" key="1">
    <source>
        <dbReference type="EMBL" id="CAB4035084.1"/>
    </source>
</evidence>
<keyword evidence="2" id="KW-1185">Reference proteome</keyword>